<dbReference type="InterPro" id="IPR050266">
    <property type="entry name" value="AB_hydrolase_sf"/>
</dbReference>
<dbReference type="EMBL" id="AONG01000010">
    <property type="protein sequence ID" value="KIQ69157.1"/>
    <property type="molecule type" value="Genomic_DNA"/>
</dbReference>
<keyword evidence="4" id="KW-0012">Acyltransferase</keyword>
<evidence type="ECO:0000259" key="3">
    <source>
        <dbReference type="Pfam" id="PF00561"/>
    </source>
</evidence>
<dbReference type="GO" id="GO:0016020">
    <property type="term" value="C:membrane"/>
    <property type="evidence" value="ECO:0007669"/>
    <property type="project" value="TreeGrafter"/>
</dbReference>
<feature type="domain" description="AB hydrolase-1" evidence="3">
    <location>
        <begin position="46"/>
        <end position="147"/>
    </location>
</feature>
<dbReference type="InterPro" id="IPR029058">
    <property type="entry name" value="AB_hydrolase_fold"/>
</dbReference>
<dbReference type="PANTHER" id="PTHR43798">
    <property type="entry name" value="MONOACYLGLYCEROL LIPASE"/>
    <property type="match status" value="1"/>
</dbReference>
<dbReference type="Gene3D" id="3.40.50.1820">
    <property type="entry name" value="alpha/beta hydrolase"/>
    <property type="match status" value="1"/>
</dbReference>
<dbReference type="PRINTS" id="PR00111">
    <property type="entry name" value="ABHYDROLASE"/>
</dbReference>
<dbReference type="STRING" id="1123501.Wenmar_02227"/>
<feature type="chain" id="PRO_5002235949" evidence="2">
    <location>
        <begin position="26"/>
        <end position="286"/>
    </location>
</feature>
<dbReference type="GO" id="GO:0016787">
    <property type="term" value="F:hydrolase activity"/>
    <property type="evidence" value="ECO:0007669"/>
    <property type="project" value="UniProtKB-KW"/>
</dbReference>
<reference evidence="4 5" key="1">
    <citation type="submission" date="2013-01" db="EMBL/GenBank/DDBJ databases">
        <authorList>
            <person name="Fiebig A."/>
            <person name="Goeker M."/>
            <person name="Klenk H.-P.P."/>
        </authorList>
    </citation>
    <scope>NUCLEOTIDE SEQUENCE [LARGE SCALE GENOMIC DNA]</scope>
    <source>
        <strain evidence="4 5">DSM 24838</strain>
    </source>
</reference>
<keyword evidence="2" id="KW-0732">Signal</keyword>
<keyword evidence="1 4" id="KW-0378">Hydrolase</keyword>
<dbReference type="Proteomes" id="UP000035100">
    <property type="component" value="Unassembled WGS sequence"/>
</dbReference>
<name>A0A0D0Q9Z6_9RHOB</name>
<dbReference type="eggNOG" id="COG0596">
    <property type="taxonomic scope" value="Bacteria"/>
</dbReference>
<evidence type="ECO:0000313" key="5">
    <source>
        <dbReference type="Proteomes" id="UP000035100"/>
    </source>
</evidence>
<dbReference type="RefSeq" id="WP_018304794.1">
    <property type="nucleotide sequence ID" value="NZ_KB902315.1"/>
</dbReference>
<evidence type="ECO:0000256" key="2">
    <source>
        <dbReference type="SAM" id="SignalP"/>
    </source>
</evidence>
<organism evidence="4 5">
    <name type="scientific">Wenxinia marina DSM 24838</name>
    <dbReference type="NCBI Taxonomy" id="1123501"/>
    <lineage>
        <taxon>Bacteria</taxon>
        <taxon>Pseudomonadati</taxon>
        <taxon>Pseudomonadota</taxon>
        <taxon>Alphaproteobacteria</taxon>
        <taxon>Rhodobacterales</taxon>
        <taxon>Roseobacteraceae</taxon>
        <taxon>Wenxinia</taxon>
    </lineage>
</organism>
<sequence length="286" mass="28297">MTCQTLPLRRLAVLALALAPALAAAETGEIDANGVPLRFTDEGSGPAIVLLHGFAGSSHLWTATGLAPMEGFRTITFDARGHGGSGRPETADAYGAEMVADVLRVMDARGVAAAHLVGYSMGAETALRVAVEQPDRVLSVVAAGSGWSGDAEAQGYAFIAEALAGVDTFGAFMAAMAPEGGMPAEAEAAMGDLLAAHGIDPGQPAAPLAAVAGGLPAIISIDAAALGMLDVPVLGIAGADDPEWPNVEALAGAVPGATATAIADADHLTAPLAPDFAAAVAAFLAD</sequence>
<dbReference type="InterPro" id="IPR000073">
    <property type="entry name" value="AB_hydrolase_1"/>
</dbReference>
<evidence type="ECO:0000313" key="4">
    <source>
        <dbReference type="EMBL" id="KIQ69157.1"/>
    </source>
</evidence>
<keyword evidence="4" id="KW-0808">Transferase</keyword>
<dbReference type="PANTHER" id="PTHR43798:SF31">
    <property type="entry name" value="AB HYDROLASE SUPERFAMILY PROTEIN YCLE"/>
    <property type="match status" value="1"/>
</dbReference>
<dbReference type="AlphaFoldDB" id="A0A0D0Q9Z6"/>
<evidence type="ECO:0000256" key="1">
    <source>
        <dbReference type="ARBA" id="ARBA00022801"/>
    </source>
</evidence>
<feature type="signal peptide" evidence="2">
    <location>
        <begin position="1"/>
        <end position="25"/>
    </location>
</feature>
<protein>
    <submittedName>
        <fullName evidence="4">Putative hydrolase or acyltransferase (Alpha/beta hydrolase superfamily)</fullName>
    </submittedName>
</protein>
<accession>A0A0D0Q9Z6</accession>
<dbReference type="SUPFAM" id="SSF53474">
    <property type="entry name" value="alpha/beta-Hydrolases"/>
    <property type="match status" value="1"/>
</dbReference>
<comment type="caution">
    <text evidence="4">The sequence shown here is derived from an EMBL/GenBank/DDBJ whole genome shotgun (WGS) entry which is preliminary data.</text>
</comment>
<dbReference type="GO" id="GO:0016746">
    <property type="term" value="F:acyltransferase activity"/>
    <property type="evidence" value="ECO:0007669"/>
    <property type="project" value="UniProtKB-KW"/>
</dbReference>
<keyword evidence="5" id="KW-1185">Reference proteome</keyword>
<gene>
    <name evidence="4" type="ORF">Wenmar_02227</name>
</gene>
<proteinExistence type="predicted"/>
<dbReference type="Pfam" id="PF00561">
    <property type="entry name" value="Abhydrolase_1"/>
    <property type="match status" value="1"/>
</dbReference>